<evidence type="ECO:0000313" key="3">
    <source>
        <dbReference type="Proteomes" id="UP001172673"/>
    </source>
</evidence>
<feature type="region of interest" description="Disordered" evidence="1">
    <location>
        <begin position="1"/>
        <end position="50"/>
    </location>
</feature>
<evidence type="ECO:0000256" key="1">
    <source>
        <dbReference type="SAM" id="MobiDB-lite"/>
    </source>
</evidence>
<feature type="compositionally biased region" description="Pro residues" evidence="1">
    <location>
        <begin position="223"/>
        <end position="244"/>
    </location>
</feature>
<feature type="region of interest" description="Disordered" evidence="1">
    <location>
        <begin position="130"/>
        <end position="152"/>
    </location>
</feature>
<dbReference type="Proteomes" id="UP001172673">
    <property type="component" value="Unassembled WGS sequence"/>
</dbReference>
<name>A0AA38X6I9_9EURO</name>
<keyword evidence="3" id="KW-1185">Reference proteome</keyword>
<feature type="compositionally biased region" description="Polar residues" evidence="1">
    <location>
        <begin position="400"/>
        <end position="419"/>
    </location>
</feature>
<dbReference type="AlphaFoldDB" id="A0AA38X6I9"/>
<accession>A0AA38X6I9</accession>
<feature type="region of interest" description="Disordered" evidence="1">
    <location>
        <begin position="333"/>
        <end position="358"/>
    </location>
</feature>
<feature type="compositionally biased region" description="Polar residues" evidence="1">
    <location>
        <begin position="521"/>
        <end position="540"/>
    </location>
</feature>
<feature type="compositionally biased region" description="Polar residues" evidence="1">
    <location>
        <begin position="1"/>
        <end position="12"/>
    </location>
</feature>
<gene>
    <name evidence="2" type="ORF">H2200_007624</name>
</gene>
<proteinExistence type="predicted"/>
<comment type="caution">
    <text evidence="2">The sequence shown here is derived from an EMBL/GenBank/DDBJ whole genome shotgun (WGS) entry which is preliminary data.</text>
</comment>
<organism evidence="2 3">
    <name type="scientific">Cladophialophora chaetospira</name>
    <dbReference type="NCBI Taxonomy" id="386627"/>
    <lineage>
        <taxon>Eukaryota</taxon>
        <taxon>Fungi</taxon>
        <taxon>Dikarya</taxon>
        <taxon>Ascomycota</taxon>
        <taxon>Pezizomycotina</taxon>
        <taxon>Eurotiomycetes</taxon>
        <taxon>Chaetothyriomycetidae</taxon>
        <taxon>Chaetothyriales</taxon>
        <taxon>Herpotrichiellaceae</taxon>
        <taxon>Cladophialophora</taxon>
    </lineage>
</organism>
<feature type="compositionally biased region" description="Polar residues" evidence="1">
    <location>
        <begin position="276"/>
        <end position="285"/>
    </location>
</feature>
<feature type="region of interest" description="Disordered" evidence="1">
    <location>
        <begin position="199"/>
        <end position="297"/>
    </location>
</feature>
<sequence length="540" mass="57775">MAFSQSTWNSQVGWVATDNRGPKDPQAQNAGGTGLSPVAENQTLGTPLKRRRMLRLRNIIRSKIRSGHPQAQTVAVQKEQTERAKQETGQISTTALKRDMSCRRAETINLYKGKLKGLTGNGHIRRKSINTTKSTADSTGDADPPLLGDIIDVPTTDSAAERSDVDSPFGSLTKSFASAVDKLDFHSTLPRNMSFLRSKSSFFNPKKGNGDGTMSKESGPQSTPTPPARPAPAPALYPIVPPSPTTSATPTPEGGSRSLPSVPRRDPPQASKAQDPRSTQPNQSDRNSRRGAPTPIVFSNEMNGYVASKPVSGYPRGVNPLRMHPPDTMAFQPCDSDRTASVLPVDKGTPQNGSRPQTIAPAAEIDTDSDSVSLEDAPIYSPSLGDLSQYARDTPRSANVTFSENSNRQAPVPTPTRSPIKNRVQAKGAGGVLKKSRSGVSLFGRSKQDRDQTGTGGALSQRDPNQKIGNGTGNVVKKSRSLHFGGLFKKDEQSDLQPTTMPSSPFQPATPSPLRKVMRYGSQSTKGGSSPTTLPTKKQC</sequence>
<reference evidence="2" key="1">
    <citation type="submission" date="2022-10" db="EMBL/GenBank/DDBJ databases">
        <title>Culturing micro-colonial fungi from biological soil crusts in the Mojave desert and describing Neophaeococcomyces mojavensis, and introducing the new genera and species Taxawa tesnikishii.</title>
        <authorList>
            <person name="Kurbessoian T."/>
            <person name="Stajich J.E."/>
        </authorList>
    </citation>
    <scope>NUCLEOTIDE SEQUENCE</scope>
    <source>
        <strain evidence="2">TK_41</strain>
    </source>
</reference>
<feature type="compositionally biased region" description="Polar residues" evidence="1">
    <location>
        <begin position="495"/>
        <end position="509"/>
    </location>
</feature>
<protein>
    <submittedName>
        <fullName evidence="2">Uncharacterized protein</fullName>
    </submittedName>
</protein>
<evidence type="ECO:0000313" key="2">
    <source>
        <dbReference type="EMBL" id="KAJ9607546.1"/>
    </source>
</evidence>
<dbReference type="EMBL" id="JAPDRK010000011">
    <property type="protein sequence ID" value="KAJ9607546.1"/>
    <property type="molecule type" value="Genomic_DNA"/>
</dbReference>
<feature type="region of interest" description="Disordered" evidence="1">
    <location>
        <begin position="400"/>
        <end position="540"/>
    </location>
</feature>